<dbReference type="AlphaFoldDB" id="A0A0F6RJT4"/>
<accession>A0A0F6RJT4</accession>
<dbReference type="EMBL" id="CP011304">
    <property type="protein sequence ID" value="AKE62888.1"/>
    <property type="molecule type" value="Genomic_DNA"/>
</dbReference>
<protein>
    <submittedName>
        <fullName evidence="1">Uncharacterized protein</fullName>
    </submittedName>
</protein>
<name>A0A0F6RJT4_MICAE</name>
<gene>
    <name evidence="1" type="ORF">MYAER_0528</name>
</gene>
<evidence type="ECO:0000313" key="1">
    <source>
        <dbReference type="EMBL" id="AKE62888.1"/>
    </source>
</evidence>
<evidence type="ECO:0000313" key="2">
    <source>
        <dbReference type="Proteomes" id="UP000034103"/>
    </source>
</evidence>
<reference evidence="1 2" key="1">
    <citation type="journal article" date="2015" name="Genome Announc.">
        <title>Complete Genome Sequence of Microcystis aeruginosa NIES-2549, a Bloom-Forming Cyanobacterium from Lake Kasumigaura, Japan.</title>
        <authorList>
            <person name="Yamaguchi H."/>
            <person name="Suzuki S."/>
            <person name="Tanabe Y."/>
            <person name="Osana Y."/>
            <person name="Shimura Y."/>
            <person name="Ishida K."/>
            <person name="Kawachi M."/>
        </authorList>
    </citation>
    <scope>NUCLEOTIDE SEQUENCE [LARGE SCALE GENOMIC DNA]</scope>
    <source>
        <strain evidence="1 2">NIES-2549</strain>
    </source>
</reference>
<dbReference type="PATRIC" id="fig|1641812.3.peg.547"/>
<dbReference type="HOGENOM" id="CLU_3009179_0_0_3"/>
<dbReference type="Proteomes" id="UP000034103">
    <property type="component" value="Chromosome"/>
</dbReference>
<proteinExistence type="predicted"/>
<organism evidence="1 2">
    <name type="scientific">Microcystis aeruginosa NIES-2549</name>
    <dbReference type="NCBI Taxonomy" id="1641812"/>
    <lineage>
        <taxon>Bacteria</taxon>
        <taxon>Bacillati</taxon>
        <taxon>Cyanobacteriota</taxon>
        <taxon>Cyanophyceae</taxon>
        <taxon>Oscillatoriophycideae</taxon>
        <taxon>Chroococcales</taxon>
        <taxon>Microcystaceae</taxon>
        <taxon>Microcystis</taxon>
    </lineage>
</organism>
<sequence length="56" mass="6593">MGSEIFCQSVFVIKKQAFCQAYKGTIFLPRKIENFLRKMSSKTLFWGTKQSSLYYI</sequence>